<evidence type="ECO:0000256" key="1">
    <source>
        <dbReference type="SAM" id="SignalP"/>
    </source>
</evidence>
<dbReference type="OMA" id="HTVCFRS"/>
<organism evidence="2 3">
    <name type="scientific">Cyprinodon variegatus</name>
    <name type="common">Sheepshead minnow</name>
    <dbReference type="NCBI Taxonomy" id="28743"/>
    <lineage>
        <taxon>Eukaryota</taxon>
        <taxon>Metazoa</taxon>
        <taxon>Chordata</taxon>
        <taxon>Craniata</taxon>
        <taxon>Vertebrata</taxon>
        <taxon>Euteleostomi</taxon>
        <taxon>Actinopterygii</taxon>
        <taxon>Neopterygii</taxon>
        <taxon>Teleostei</taxon>
        <taxon>Neoteleostei</taxon>
        <taxon>Acanthomorphata</taxon>
        <taxon>Ovalentaria</taxon>
        <taxon>Atherinomorphae</taxon>
        <taxon>Cyprinodontiformes</taxon>
        <taxon>Cyprinodontidae</taxon>
        <taxon>Cyprinodon</taxon>
    </lineage>
</organism>
<dbReference type="GeneTree" id="ENSGT00950000183712"/>
<dbReference type="STRING" id="28743.ENSCVAP00000001666"/>
<reference evidence="2" key="2">
    <citation type="submission" date="2025-09" db="UniProtKB">
        <authorList>
            <consortium name="Ensembl"/>
        </authorList>
    </citation>
    <scope>IDENTIFICATION</scope>
</reference>
<accession>A0A3Q2CA20</accession>
<keyword evidence="3" id="KW-1185">Reference proteome</keyword>
<dbReference type="Ensembl" id="ENSCVAT00000013039.1">
    <property type="protein sequence ID" value="ENSCVAP00000001666.1"/>
    <property type="gene ID" value="ENSCVAG00000002670.1"/>
</dbReference>
<reference evidence="2" key="1">
    <citation type="submission" date="2025-08" db="UniProtKB">
        <authorList>
            <consortium name="Ensembl"/>
        </authorList>
    </citation>
    <scope>IDENTIFICATION</scope>
</reference>
<keyword evidence="1" id="KW-0732">Signal</keyword>
<dbReference type="GO" id="GO:0016020">
    <property type="term" value="C:membrane"/>
    <property type="evidence" value="ECO:0007669"/>
    <property type="project" value="TreeGrafter"/>
</dbReference>
<protein>
    <recommendedName>
        <fullName evidence="4">Sortilin N-terminal domain-containing protein</fullName>
    </recommendedName>
</protein>
<sequence>MAPLRRSCGLFLALRRVHVVHTVCFRSSSPLRVPPSLSASPAHSVHLSVSHKHQQPFHQSPRYYGAKAMAPLRPEPAVCSAANLCIFLLTALAVWTALPGAVRCDSGSISRRDAEDRAFDAGSAASSTRFKRAASLDKQMSLLSSSFVLKGDATHNQAMVHWTGENSSVILILTKYYHADSTKVLESSLWR</sequence>
<dbReference type="AlphaFoldDB" id="A0A3Q2CA20"/>
<evidence type="ECO:0008006" key="4">
    <source>
        <dbReference type="Google" id="ProtNLM"/>
    </source>
</evidence>
<name>A0A3Q2CA20_CYPVA</name>
<dbReference type="InterPro" id="IPR050310">
    <property type="entry name" value="VPS10-sortilin"/>
</dbReference>
<evidence type="ECO:0000313" key="2">
    <source>
        <dbReference type="Ensembl" id="ENSCVAP00000001666.1"/>
    </source>
</evidence>
<evidence type="ECO:0000313" key="3">
    <source>
        <dbReference type="Proteomes" id="UP000265020"/>
    </source>
</evidence>
<dbReference type="PANTHER" id="PTHR12106">
    <property type="entry name" value="SORTILIN RELATED"/>
    <property type="match status" value="1"/>
</dbReference>
<dbReference type="PANTHER" id="PTHR12106:SF9">
    <property type="entry name" value="VPS10 DOMAIN-CONTAINING RECEPTOR SORCS2"/>
    <property type="match status" value="1"/>
</dbReference>
<feature type="signal peptide" evidence="1">
    <location>
        <begin position="1"/>
        <end position="22"/>
    </location>
</feature>
<dbReference type="Proteomes" id="UP000265020">
    <property type="component" value="Unassembled WGS sequence"/>
</dbReference>
<feature type="chain" id="PRO_5018550066" description="Sortilin N-terminal domain-containing protein" evidence="1">
    <location>
        <begin position="23"/>
        <end position="191"/>
    </location>
</feature>
<proteinExistence type="predicted"/>